<evidence type="ECO:0000256" key="1">
    <source>
        <dbReference type="SAM" id="Phobius"/>
    </source>
</evidence>
<feature type="transmembrane region" description="Helical" evidence="1">
    <location>
        <begin position="32"/>
        <end position="50"/>
    </location>
</feature>
<evidence type="ECO:0000313" key="2">
    <source>
        <dbReference type="EMBL" id="NNH24591.1"/>
    </source>
</evidence>
<proteinExistence type="predicted"/>
<dbReference type="Proteomes" id="UP000555552">
    <property type="component" value="Unassembled WGS sequence"/>
</dbReference>
<organism evidence="2 3">
    <name type="scientific">Pseudokineococcus marinus</name>
    <dbReference type="NCBI Taxonomy" id="351215"/>
    <lineage>
        <taxon>Bacteria</taxon>
        <taxon>Bacillati</taxon>
        <taxon>Actinomycetota</taxon>
        <taxon>Actinomycetes</taxon>
        <taxon>Kineosporiales</taxon>
        <taxon>Kineosporiaceae</taxon>
        <taxon>Pseudokineococcus</taxon>
    </lineage>
</organism>
<name>A0A849BPJ2_9ACTN</name>
<dbReference type="AlphaFoldDB" id="A0A849BPJ2"/>
<dbReference type="EMBL" id="JABEMA010000415">
    <property type="protein sequence ID" value="NNH24591.1"/>
    <property type="molecule type" value="Genomic_DNA"/>
</dbReference>
<evidence type="ECO:0000313" key="3">
    <source>
        <dbReference type="Proteomes" id="UP000555552"/>
    </source>
</evidence>
<keyword evidence="1" id="KW-1133">Transmembrane helix</keyword>
<reference evidence="2 3" key="1">
    <citation type="submission" date="2020-05" db="EMBL/GenBank/DDBJ databases">
        <title>MicrobeNet Type strains.</title>
        <authorList>
            <person name="Nicholson A.C."/>
        </authorList>
    </citation>
    <scope>NUCLEOTIDE SEQUENCE [LARGE SCALE GENOMIC DNA]</scope>
    <source>
        <strain evidence="2 3">JCM 14547</strain>
    </source>
</reference>
<keyword evidence="1" id="KW-0812">Transmembrane</keyword>
<comment type="caution">
    <text evidence="2">The sequence shown here is derived from an EMBL/GenBank/DDBJ whole genome shotgun (WGS) entry which is preliminary data.</text>
</comment>
<protein>
    <submittedName>
        <fullName evidence="2">Uncharacterized protein</fullName>
    </submittedName>
</protein>
<gene>
    <name evidence="2" type="ORF">HLB09_16155</name>
</gene>
<keyword evidence="3" id="KW-1185">Reference proteome</keyword>
<keyword evidence="1" id="KW-0472">Membrane</keyword>
<sequence>TGLQRLPGVGPLAVVALVGAAAATAPGGWRPRAAAVSVTAGALALVVSVAG</sequence>
<accession>A0A849BPJ2</accession>
<feature type="non-terminal residue" evidence="2">
    <location>
        <position position="1"/>
    </location>
</feature>